<dbReference type="Proteomes" id="UP000318733">
    <property type="component" value="Unassembled WGS sequence"/>
</dbReference>
<dbReference type="InterPro" id="IPR019405">
    <property type="entry name" value="Lactonase_7-beta_prop"/>
</dbReference>
<dbReference type="InterPro" id="IPR026341">
    <property type="entry name" value="T9SS_type_B"/>
</dbReference>
<dbReference type="Pfam" id="PF13585">
    <property type="entry name" value="CHU_C"/>
    <property type="match status" value="1"/>
</dbReference>
<gene>
    <name evidence="2" type="ORF">FO440_05580</name>
</gene>
<dbReference type="Pfam" id="PF10282">
    <property type="entry name" value="Lactonase"/>
    <property type="match status" value="1"/>
</dbReference>
<dbReference type="PANTHER" id="PTHR47197:SF3">
    <property type="entry name" value="DIHYDRO-HEME D1 DEHYDROGENASE"/>
    <property type="match status" value="1"/>
</dbReference>
<evidence type="ECO:0000259" key="1">
    <source>
        <dbReference type="Pfam" id="PF18676"/>
    </source>
</evidence>
<dbReference type="InterPro" id="IPR011964">
    <property type="entry name" value="YVTN_b-propeller_repeat"/>
</dbReference>
<dbReference type="Pfam" id="PF18676">
    <property type="entry name" value="MBG_2"/>
    <property type="match status" value="3"/>
</dbReference>
<sequence length="1321" mass="137059">MRKFLLATSLILFFCLFYNKIKAQVITTGTMAGGISSCIGNAASDPNLQHFTVSGNHLVGDVTATAPANFEISLNANGSYSNTLTLTQTGGVVNSIIYVRSAASAGVGNISGNVTLTSPNAGQVTIGVKGVINALPVVNAIDNQTVNSGEATTDVKFTGTAQIYSWTNDNTNIGLAANGTGNISSFTAINNTNSPQTAKITVTPKPAGFIYVVNAIGNSVSVINAVNNLPVVTIPIKDALRLVVSPDALHVYVLTTTGYNSSVAVIDAATNTVTATIDVGKASSNILISHDGTRLYLINTFPNTVTVVNTSNNSVIATVSVGQYAMQQTLSPNGNYLYVSLGTDLAVINTANNKVEKKIYGLVYEPNSFLFNKDGSILYAANFTNTVSVINTSNGELIASIPTNDNYPAYLIFSKDEKLLYVSNIDGKTITVINTNTNKVTANIPLGSSPDRLIMSPDGKYLYTTGPGSQNIFVISTLTNTVVSKIQVPGIPVTLALNNDGSLLYVADQAYLDNKLYVINTTTNTVVADIPVGPTPIIDNTDFTPGKGCDGLPVSFNITVNPTPPLINTVGLPNPVSTTYGTASVSSSFTVSGSNLSGPVTVTPPPGFEVSTDNINFSPTLTIGNTGNIASTLVYMRLAATTNAATYSGNVVLSSPGASVVNVPIGNSIVKPAPLNITGTYAKIYGDVLTNTTIYYNTPNVTFTNPDLKNGNSFNSIDISFGAGSHATDGAGTYNGTVTLSGFTGRNGYLSSNYIVSYSLVNLVVLPATLTITANNIDKPYGTTLADVTNSNRFTATGLKNGETISSVAINYGTGAEATATAGIYTGSVVAVNATGGTFAAGNYSVIYVPGNINVIVPPPPDITTVGTPQSVNTTYGTASPSSSFTVSGVNLLAGITVTPPAGFEVSTDGVHFSNTVTVGAAGTVAAVPVYIRLASITNAGAYSGDINLSSGSGSGIVTVPMPNSTVDKAPLTIFAIDKSKTYGDVLSGFTNSEDFAITAGSLKNGNIITLVSVIYGQGGAATDPVGYYAGSVKIIAVTGANGYDEDNYIVTFMPADIAVKAAPLIVAAGNYSKTYGTVISEDQPNSFAVGGLKNNETIENVKSTYGLGRNATDPVGIYKGSIIPSDPSEGTFTASNYAITYKPGDIEVTPAILTVTADDKTKNYGAANPTLTFTYSGFVNNETEAQLTEQPTITTTATTKSDGGVYPITISGGSAVNYTFNYISATLTINAPTVLVIPNTFTPNNDGVNDSWKIPALASYPDCLVQIFNRYGSKVYSSVGYPVPWDGTYEGLKVPDGVYYYIIDTKVLPGKASGYVNVIR</sequence>
<dbReference type="Gene3D" id="3.30.160.710">
    <property type="match status" value="1"/>
</dbReference>
<reference evidence="2 3" key="1">
    <citation type="submission" date="2019-07" db="EMBL/GenBank/DDBJ databases">
        <authorList>
            <person name="Huq M.A."/>
        </authorList>
    </citation>
    <scope>NUCLEOTIDE SEQUENCE [LARGE SCALE GENOMIC DNA]</scope>
    <source>
        <strain evidence="2 3">MAH-19</strain>
    </source>
</reference>
<proteinExistence type="predicted"/>
<protein>
    <submittedName>
        <fullName evidence="2">T9SS type B sorting domain-containing protein</fullName>
    </submittedName>
</protein>
<dbReference type="Gene3D" id="2.130.10.10">
    <property type="entry name" value="YVTN repeat-like/Quinoprotein amine dehydrogenase"/>
    <property type="match status" value="2"/>
</dbReference>
<dbReference type="InterPro" id="IPR051200">
    <property type="entry name" value="Host-pathogen_enzymatic-act"/>
</dbReference>
<feature type="domain" description="MBG" evidence="1">
    <location>
        <begin position="770"/>
        <end position="852"/>
    </location>
</feature>
<organism evidence="2 3">
    <name type="scientific">Mucilaginibacter corticis</name>
    <dbReference type="NCBI Taxonomy" id="2597670"/>
    <lineage>
        <taxon>Bacteria</taxon>
        <taxon>Pseudomonadati</taxon>
        <taxon>Bacteroidota</taxon>
        <taxon>Sphingobacteriia</taxon>
        <taxon>Sphingobacteriales</taxon>
        <taxon>Sphingobacteriaceae</taxon>
        <taxon>Mucilaginibacter</taxon>
    </lineage>
</organism>
<feature type="domain" description="MBG" evidence="1">
    <location>
        <begin position="1065"/>
        <end position="1146"/>
    </location>
</feature>
<dbReference type="InterPro" id="IPR011044">
    <property type="entry name" value="Quino_amine_DH_bsu"/>
</dbReference>
<dbReference type="InterPro" id="IPR041286">
    <property type="entry name" value="MBG_2"/>
</dbReference>
<accession>A0A556MV29</accession>
<comment type="caution">
    <text evidence="2">The sequence shown here is derived from an EMBL/GenBank/DDBJ whole genome shotgun (WGS) entry which is preliminary data.</text>
</comment>
<dbReference type="SUPFAM" id="SSF75011">
    <property type="entry name" value="3-carboxy-cis,cis-mucoante lactonizing enzyme"/>
    <property type="match status" value="1"/>
</dbReference>
<dbReference type="SUPFAM" id="SSF50969">
    <property type="entry name" value="YVTN repeat-like/Quinoprotein amine dehydrogenase"/>
    <property type="match status" value="1"/>
</dbReference>
<dbReference type="RefSeq" id="WP_144247224.1">
    <property type="nucleotide sequence ID" value="NZ_VLPK01000001.1"/>
</dbReference>
<evidence type="ECO:0000313" key="2">
    <source>
        <dbReference type="EMBL" id="TSJ43658.1"/>
    </source>
</evidence>
<dbReference type="NCBIfam" id="TIGR04131">
    <property type="entry name" value="Bac_Flav_CTERM"/>
    <property type="match status" value="1"/>
</dbReference>
<name>A0A556MV29_9SPHI</name>
<dbReference type="OrthoDB" id="5726170at2"/>
<keyword evidence="3" id="KW-1185">Reference proteome</keyword>
<feature type="domain" description="MBG" evidence="1">
    <location>
        <begin position="1154"/>
        <end position="1229"/>
    </location>
</feature>
<dbReference type="PANTHER" id="PTHR47197">
    <property type="entry name" value="PROTEIN NIRF"/>
    <property type="match status" value="1"/>
</dbReference>
<evidence type="ECO:0000313" key="3">
    <source>
        <dbReference type="Proteomes" id="UP000318733"/>
    </source>
</evidence>
<dbReference type="InterPro" id="IPR015943">
    <property type="entry name" value="WD40/YVTN_repeat-like_dom_sf"/>
</dbReference>
<dbReference type="NCBIfam" id="TIGR02276">
    <property type="entry name" value="beta_rpt_yvtn"/>
    <property type="match status" value="3"/>
</dbReference>
<dbReference type="EMBL" id="VLPK01000001">
    <property type="protein sequence ID" value="TSJ43658.1"/>
    <property type="molecule type" value="Genomic_DNA"/>
</dbReference>